<evidence type="ECO:0000256" key="4">
    <source>
        <dbReference type="PIRNR" id="PIRNR002756"/>
    </source>
</evidence>
<dbReference type="SUPFAM" id="SSF53850">
    <property type="entry name" value="Periplasmic binding protein-like II"/>
    <property type="match status" value="1"/>
</dbReference>
<feature type="domain" description="PBP" evidence="7">
    <location>
        <begin position="42"/>
        <end position="335"/>
    </location>
</feature>
<dbReference type="GO" id="GO:0035435">
    <property type="term" value="P:phosphate ion transmembrane transport"/>
    <property type="evidence" value="ECO:0007669"/>
    <property type="project" value="InterPro"/>
</dbReference>
<dbReference type="InterPro" id="IPR005673">
    <property type="entry name" value="ABC_phos-bd_PstS"/>
</dbReference>
<dbReference type="InterPro" id="IPR050962">
    <property type="entry name" value="Phosphate-bind_PstS"/>
</dbReference>
<name>A0A4P7QK16_9CORY</name>
<organism evidence="8 9">
    <name type="scientific">Corynebacterium endometrii</name>
    <dbReference type="NCBI Taxonomy" id="2488819"/>
    <lineage>
        <taxon>Bacteria</taxon>
        <taxon>Bacillati</taxon>
        <taxon>Actinomycetota</taxon>
        <taxon>Actinomycetes</taxon>
        <taxon>Mycobacteriales</taxon>
        <taxon>Corynebacteriaceae</taxon>
        <taxon>Corynebacterium</taxon>
    </lineage>
</organism>
<feature type="signal peptide" evidence="6">
    <location>
        <begin position="1"/>
        <end position="24"/>
    </location>
</feature>
<dbReference type="KEGG" id="cee:CENDO_09460"/>
<dbReference type="Gene3D" id="3.40.190.10">
    <property type="entry name" value="Periplasmic binding protein-like II"/>
    <property type="match status" value="2"/>
</dbReference>
<feature type="region of interest" description="Disordered" evidence="5">
    <location>
        <begin position="33"/>
        <end position="54"/>
    </location>
</feature>
<dbReference type="EMBL" id="CP039247">
    <property type="protein sequence ID" value="QCB29147.1"/>
    <property type="molecule type" value="Genomic_DNA"/>
</dbReference>
<evidence type="ECO:0000256" key="2">
    <source>
        <dbReference type="ARBA" id="ARBA00022448"/>
    </source>
</evidence>
<keyword evidence="9" id="KW-1185">Reference proteome</keyword>
<dbReference type="OrthoDB" id="9801510at2"/>
<dbReference type="AlphaFoldDB" id="A0A4P7QK16"/>
<feature type="chain" id="PRO_5038347343" description="Phosphate-binding protein" evidence="6">
    <location>
        <begin position="25"/>
        <end position="366"/>
    </location>
</feature>
<comment type="similarity">
    <text evidence="1 4">Belongs to the PstS family.</text>
</comment>
<dbReference type="PANTHER" id="PTHR42996">
    <property type="entry name" value="PHOSPHATE-BINDING PROTEIN PSTS"/>
    <property type="match status" value="1"/>
</dbReference>
<evidence type="ECO:0000256" key="3">
    <source>
        <dbReference type="ARBA" id="ARBA00022592"/>
    </source>
</evidence>
<reference evidence="8 9" key="1">
    <citation type="submission" date="2019-04" db="EMBL/GenBank/DDBJ databases">
        <title>Corynebacterium endometrii sp. nov., isolated from the uterus of a cow with endometritis.</title>
        <authorList>
            <person name="Ballas P."/>
            <person name="Ruckert C."/>
            <person name="Wagener K."/>
            <person name="Drillich M."/>
            <person name="Kaempfer P."/>
            <person name="Busse H.-J."/>
            <person name="Ehling-Schulz M."/>
        </authorList>
    </citation>
    <scope>NUCLEOTIDE SEQUENCE [LARGE SCALE GENOMIC DNA]</scope>
    <source>
        <strain evidence="8 9">LMM-1653</strain>
    </source>
</reference>
<evidence type="ECO:0000259" key="7">
    <source>
        <dbReference type="Pfam" id="PF12849"/>
    </source>
</evidence>
<accession>A0A4P7QK16</accession>
<evidence type="ECO:0000256" key="1">
    <source>
        <dbReference type="ARBA" id="ARBA00008725"/>
    </source>
</evidence>
<dbReference type="PIRSF" id="PIRSF002756">
    <property type="entry name" value="PstS"/>
    <property type="match status" value="1"/>
</dbReference>
<keyword evidence="6" id="KW-0732">Signal</keyword>
<dbReference type="PROSITE" id="PS51257">
    <property type="entry name" value="PROKAR_LIPOPROTEIN"/>
    <property type="match status" value="1"/>
</dbReference>
<protein>
    <recommendedName>
        <fullName evidence="4">Phosphate-binding protein</fullName>
    </recommendedName>
</protein>
<dbReference type="RefSeq" id="WP_136141780.1">
    <property type="nucleotide sequence ID" value="NZ_CP039247.1"/>
</dbReference>
<dbReference type="NCBIfam" id="TIGR00975">
    <property type="entry name" value="3a0107s03"/>
    <property type="match status" value="1"/>
</dbReference>
<keyword evidence="2 4" id="KW-0813">Transport</keyword>
<dbReference type="InterPro" id="IPR024370">
    <property type="entry name" value="PBP_domain"/>
</dbReference>
<proteinExistence type="inferred from homology"/>
<gene>
    <name evidence="8" type="primary">pstS3</name>
    <name evidence="8" type="ORF">CENDO_09460</name>
</gene>
<sequence precursor="true">MTISFKRTASTLGLLAATSMALVACNEGGQAAGGANGEAAGTQSDVSGNLVGEGASSQQNAMDVFGVAFNTATGGNANLSYTASGSGAGQKAFIGGQAAFAGSDSPLDEEQQAQANERCGGNEAWNLPMVIGPVAIAYNLEGVDELNLSVETVAQIFKGEITKWNDDAIAAENEGVELPDKDIQVIYRSDESGTSENFQKFLAASTGNWDSEGKAFPQAVGTGANGSSGVATEVSGNDGAITYVESGFATDMGLGVANIDFGNGPVALNNDSVVKTLDNLEFTTEGNNMVVDAEKLFASDAEGAYPLILTTYEIVCSAGYDEETQKLVKAFMQTILDNQNADLESRGYVPVSGAHLERLQAAVDAL</sequence>
<evidence type="ECO:0000313" key="9">
    <source>
        <dbReference type="Proteomes" id="UP000296352"/>
    </source>
</evidence>
<keyword evidence="3 4" id="KW-0592">Phosphate transport</keyword>
<dbReference type="GO" id="GO:0043190">
    <property type="term" value="C:ATP-binding cassette (ABC) transporter complex"/>
    <property type="evidence" value="ECO:0007669"/>
    <property type="project" value="InterPro"/>
</dbReference>
<evidence type="ECO:0000256" key="6">
    <source>
        <dbReference type="SAM" id="SignalP"/>
    </source>
</evidence>
<dbReference type="CDD" id="cd13565">
    <property type="entry name" value="PBP2_PstS"/>
    <property type="match status" value="1"/>
</dbReference>
<dbReference type="GO" id="GO:0042301">
    <property type="term" value="F:phosphate ion binding"/>
    <property type="evidence" value="ECO:0007669"/>
    <property type="project" value="InterPro"/>
</dbReference>
<evidence type="ECO:0000256" key="5">
    <source>
        <dbReference type="SAM" id="MobiDB-lite"/>
    </source>
</evidence>
<dbReference type="PANTHER" id="PTHR42996:SF1">
    <property type="entry name" value="PHOSPHATE-BINDING PROTEIN PSTS"/>
    <property type="match status" value="1"/>
</dbReference>
<dbReference type="Proteomes" id="UP000296352">
    <property type="component" value="Chromosome"/>
</dbReference>
<evidence type="ECO:0000313" key="8">
    <source>
        <dbReference type="EMBL" id="QCB29147.1"/>
    </source>
</evidence>
<dbReference type="Pfam" id="PF12849">
    <property type="entry name" value="PBP_like_2"/>
    <property type="match status" value="1"/>
</dbReference>